<dbReference type="PANTHER" id="PTHR43133:SF46">
    <property type="entry name" value="RNA POLYMERASE SIGMA-70 FACTOR ECF SUBFAMILY"/>
    <property type="match status" value="1"/>
</dbReference>
<organism evidence="6 7">
    <name type="scientific">Ancylomarina euxinus</name>
    <dbReference type="NCBI Taxonomy" id="2283627"/>
    <lineage>
        <taxon>Bacteria</taxon>
        <taxon>Pseudomonadati</taxon>
        <taxon>Bacteroidota</taxon>
        <taxon>Bacteroidia</taxon>
        <taxon>Marinilabiliales</taxon>
        <taxon>Marinifilaceae</taxon>
        <taxon>Ancylomarina</taxon>
    </lineage>
</organism>
<evidence type="ECO:0000256" key="3">
    <source>
        <dbReference type="ARBA" id="ARBA00023082"/>
    </source>
</evidence>
<feature type="domain" description="HTH luxR-type" evidence="5">
    <location>
        <begin position="126"/>
        <end position="183"/>
    </location>
</feature>
<dbReference type="GO" id="GO:0016987">
    <property type="term" value="F:sigma factor activity"/>
    <property type="evidence" value="ECO:0007669"/>
    <property type="project" value="UniProtKB-KW"/>
</dbReference>
<name>A0A425XZ98_9BACT</name>
<keyword evidence="4" id="KW-0804">Transcription</keyword>
<comment type="caution">
    <text evidence="6">The sequence shown here is derived from an EMBL/GenBank/DDBJ whole genome shotgun (WGS) entry which is preliminary data.</text>
</comment>
<dbReference type="InterPro" id="IPR039425">
    <property type="entry name" value="RNA_pol_sigma-70-like"/>
</dbReference>
<dbReference type="SUPFAM" id="SSF88659">
    <property type="entry name" value="Sigma3 and sigma4 domains of RNA polymerase sigma factors"/>
    <property type="match status" value="1"/>
</dbReference>
<proteinExistence type="inferred from homology"/>
<dbReference type="InterPro" id="IPR014284">
    <property type="entry name" value="RNA_pol_sigma-70_dom"/>
</dbReference>
<dbReference type="EMBL" id="QQWG01000013">
    <property type="protein sequence ID" value="RRG20411.1"/>
    <property type="molecule type" value="Genomic_DNA"/>
</dbReference>
<keyword evidence="7" id="KW-1185">Reference proteome</keyword>
<dbReference type="InterPro" id="IPR036388">
    <property type="entry name" value="WH-like_DNA-bd_sf"/>
</dbReference>
<dbReference type="Pfam" id="PF08281">
    <property type="entry name" value="Sigma70_r4_2"/>
    <property type="match status" value="1"/>
</dbReference>
<dbReference type="CDD" id="cd06171">
    <property type="entry name" value="Sigma70_r4"/>
    <property type="match status" value="1"/>
</dbReference>
<dbReference type="Proteomes" id="UP000285794">
    <property type="component" value="Unassembled WGS sequence"/>
</dbReference>
<evidence type="ECO:0000256" key="1">
    <source>
        <dbReference type="ARBA" id="ARBA00010641"/>
    </source>
</evidence>
<dbReference type="GO" id="GO:0003677">
    <property type="term" value="F:DNA binding"/>
    <property type="evidence" value="ECO:0007669"/>
    <property type="project" value="InterPro"/>
</dbReference>
<dbReference type="SUPFAM" id="SSF88946">
    <property type="entry name" value="Sigma2 domain of RNA polymerase sigma factors"/>
    <property type="match status" value="1"/>
</dbReference>
<dbReference type="NCBIfam" id="TIGR02937">
    <property type="entry name" value="sigma70-ECF"/>
    <property type="match status" value="1"/>
</dbReference>
<dbReference type="GO" id="GO:0006352">
    <property type="term" value="P:DNA-templated transcription initiation"/>
    <property type="evidence" value="ECO:0007669"/>
    <property type="project" value="InterPro"/>
</dbReference>
<accession>A0A425XZ98</accession>
<dbReference type="Gene3D" id="1.10.10.10">
    <property type="entry name" value="Winged helix-like DNA-binding domain superfamily/Winged helix DNA-binding domain"/>
    <property type="match status" value="1"/>
</dbReference>
<keyword evidence="3" id="KW-0731">Sigma factor</keyword>
<reference evidence="6 7" key="1">
    <citation type="submission" date="2018-07" db="EMBL/GenBank/DDBJ databases">
        <title>Draft genome sequence of Ancylomarina sp. M1P.</title>
        <authorList>
            <person name="Yadav S."/>
            <person name="Villanueva L."/>
            <person name="Damste J.S.S."/>
        </authorList>
    </citation>
    <scope>NUCLEOTIDE SEQUENCE [LARGE SCALE GENOMIC DNA]</scope>
    <source>
        <strain evidence="6 7">M1P</strain>
    </source>
</reference>
<protein>
    <submittedName>
        <fullName evidence="6">RNA polymerase subunit sigma-24</fullName>
    </submittedName>
</protein>
<evidence type="ECO:0000256" key="2">
    <source>
        <dbReference type="ARBA" id="ARBA00023015"/>
    </source>
</evidence>
<evidence type="ECO:0000313" key="7">
    <source>
        <dbReference type="Proteomes" id="UP000285794"/>
    </source>
</evidence>
<dbReference type="InterPro" id="IPR013325">
    <property type="entry name" value="RNA_pol_sigma_r2"/>
</dbReference>
<gene>
    <name evidence="6" type="ORF">DWB61_12760</name>
</gene>
<sequence length="191" mass="22019">MPPMNLTNEHIDRIAKGDLKSFREMYENMFHSLCLYGYKMIPNEDVVADIVQEAFIAVWNKREEFNSLVGTKSYLYTVVRNNILSHIRDLRTVSIENHPAKDEEADMEFNSQILKEESYKLVRDAVKNLPDQTRKIISLTLNGCSNQEIADELGISVNSVKTLKKAGYAKLREKLQKHVFALLFITDILHS</sequence>
<dbReference type="InterPro" id="IPR000792">
    <property type="entry name" value="Tscrpt_reg_LuxR_C"/>
</dbReference>
<dbReference type="Pfam" id="PF04542">
    <property type="entry name" value="Sigma70_r2"/>
    <property type="match status" value="1"/>
</dbReference>
<dbReference type="PANTHER" id="PTHR43133">
    <property type="entry name" value="RNA POLYMERASE ECF-TYPE SIGMA FACTO"/>
    <property type="match status" value="1"/>
</dbReference>
<dbReference type="AlphaFoldDB" id="A0A425XZ98"/>
<comment type="similarity">
    <text evidence="1">Belongs to the sigma-70 factor family. ECF subfamily.</text>
</comment>
<evidence type="ECO:0000259" key="5">
    <source>
        <dbReference type="SMART" id="SM00421"/>
    </source>
</evidence>
<keyword evidence="2" id="KW-0805">Transcription regulation</keyword>
<evidence type="ECO:0000313" key="6">
    <source>
        <dbReference type="EMBL" id="RRG20411.1"/>
    </source>
</evidence>
<dbReference type="InterPro" id="IPR013324">
    <property type="entry name" value="RNA_pol_sigma_r3/r4-like"/>
</dbReference>
<dbReference type="InterPro" id="IPR007627">
    <property type="entry name" value="RNA_pol_sigma70_r2"/>
</dbReference>
<dbReference type="InterPro" id="IPR013249">
    <property type="entry name" value="RNA_pol_sigma70_r4_t2"/>
</dbReference>
<dbReference type="SMART" id="SM00421">
    <property type="entry name" value="HTH_LUXR"/>
    <property type="match status" value="1"/>
</dbReference>
<dbReference type="Gene3D" id="1.10.1740.10">
    <property type="match status" value="1"/>
</dbReference>
<evidence type="ECO:0000256" key="4">
    <source>
        <dbReference type="ARBA" id="ARBA00023163"/>
    </source>
</evidence>